<sequence>MLCTRSWSDVAIGMVVILFICFGFGWTFFGVVRNLNGIADDQYFSSDHLVLGGSICAIPALLGSLYFLSQSQNTFLIGPIGLVMIMTLFISLYLSVFDKMGVTSQWTVIILLILEVCLEFLCILLGFGVCKVQDMPTAVSQIASTILGGRRRK</sequence>
<keyword evidence="1" id="KW-0812">Transmembrane</keyword>
<dbReference type="EMBL" id="MN740747">
    <property type="protein sequence ID" value="QHU09929.1"/>
    <property type="molecule type" value="Genomic_DNA"/>
</dbReference>
<keyword evidence="1" id="KW-1133">Transmembrane helix</keyword>
<accession>A0A6C0JWN7</accession>
<feature type="transmembrane region" description="Helical" evidence="1">
    <location>
        <begin position="75"/>
        <end position="94"/>
    </location>
</feature>
<proteinExistence type="predicted"/>
<evidence type="ECO:0000256" key="1">
    <source>
        <dbReference type="SAM" id="Phobius"/>
    </source>
</evidence>
<dbReference type="AlphaFoldDB" id="A0A6C0JWN7"/>
<organism evidence="2">
    <name type="scientific">viral metagenome</name>
    <dbReference type="NCBI Taxonomy" id="1070528"/>
    <lineage>
        <taxon>unclassified sequences</taxon>
        <taxon>metagenomes</taxon>
        <taxon>organismal metagenomes</taxon>
    </lineage>
</organism>
<feature type="transmembrane region" description="Helical" evidence="1">
    <location>
        <begin position="7"/>
        <end position="29"/>
    </location>
</feature>
<name>A0A6C0JWN7_9ZZZZ</name>
<keyword evidence="1" id="KW-0472">Membrane</keyword>
<reference evidence="2" key="1">
    <citation type="journal article" date="2020" name="Nature">
        <title>Giant virus diversity and host interactions through global metagenomics.</title>
        <authorList>
            <person name="Schulz F."/>
            <person name="Roux S."/>
            <person name="Paez-Espino D."/>
            <person name="Jungbluth S."/>
            <person name="Walsh D.A."/>
            <person name="Denef V.J."/>
            <person name="McMahon K.D."/>
            <person name="Konstantinidis K.T."/>
            <person name="Eloe-Fadrosh E.A."/>
            <person name="Kyrpides N.C."/>
            <person name="Woyke T."/>
        </authorList>
    </citation>
    <scope>NUCLEOTIDE SEQUENCE</scope>
    <source>
        <strain evidence="2">GVMAG-S-1101164-164</strain>
    </source>
</reference>
<evidence type="ECO:0000313" key="2">
    <source>
        <dbReference type="EMBL" id="QHU09929.1"/>
    </source>
</evidence>
<feature type="transmembrane region" description="Helical" evidence="1">
    <location>
        <begin position="49"/>
        <end position="68"/>
    </location>
</feature>
<protein>
    <submittedName>
        <fullName evidence="2">Uncharacterized protein</fullName>
    </submittedName>
</protein>
<feature type="transmembrane region" description="Helical" evidence="1">
    <location>
        <begin position="106"/>
        <end position="127"/>
    </location>
</feature>